<keyword evidence="3" id="KW-1185">Reference proteome</keyword>
<dbReference type="Gene3D" id="2.120.10.30">
    <property type="entry name" value="TolB, C-terminal domain"/>
    <property type="match status" value="1"/>
</dbReference>
<evidence type="ECO:0000256" key="1">
    <source>
        <dbReference type="SAM" id="SignalP"/>
    </source>
</evidence>
<protein>
    <recommendedName>
        <fullName evidence="4">Large, multifunctional secreted protein</fullName>
    </recommendedName>
</protein>
<evidence type="ECO:0008006" key="4">
    <source>
        <dbReference type="Google" id="ProtNLM"/>
    </source>
</evidence>
<name>A0ABU3SS59_9ALTE</name>
<comment type="caution">
    <text evidence="2">The sequence shown here is derived from an EMBL/GenBank/DDBJ whole genome shotgun (WGS) entry which is preliminary data.</text>
</comment>
<dbReference type="SUPFAM" id="SSF63829">
    <property type="entry name" value="Calcium-dependent phosphotriesterase"/>
    <property type="match status" value="1"/>
</dbReference>
<reference evidence="2 3" key="1">
    <citation type="submission" date="2023-10" db="EMBL/GenBank/DDBJ databases">
        <title>Glaciecola aquimarina strain GGW-M5 nov., isolated from a coastal seawater.</title>
        <authorList>
            <person name="Bayburt H."/>
            <person name="Kim J.M."/>
            <person name="Choi B.J."/>
            <person name="Jeon C.O."/>
        </authorList>
    </citation>
    <scope>NUCLEOTIDE SEQUENCE [LARGE SCALE GENOMIC DNA]</scope>
    <source>
        <strain evidence="2 3">KCTC 32108</strain>
    </source>
</reference>
<organism evidence="2 3">
    <name type="scientific">Paraglaciecola aquimarina</name>
    <dbReference type="NCBI Taxonomy" id="1235557"/>
    <lineage>
        <taxon>Bacteria</taxon>
        <taxon>Pseudomonadati</taxon>
        <taxon>Pseudomonadota</taxon>
        <taxon>Gammaproteobacteria</taxon>
        <taxon>Alteromonadales</taxon>
        <taxon>Alteromonadaceae</taxon>
        <taxon>Paraglaciecola</taxon>
    </lineage>
</organism>
<evidence type="ECO:0000313" key="3">
    <source>
        <dbReference type="Proteomes" id="UP001247805"/>
    </source>
</evidence>
<dbReference type="InterPro" id="IPR011042">
    <property type="entry name" value="6-blade_b-propeller_TolB-like"/>
</dbReference>
<evidence type="ECO:0000313" key="2">
    <source>
        <dbReference type="EMBL" id="MDU0352856.1"/>
    </source>
</evidence>
<feature type="signal peptide" evidence="1">
    <location>
        <begin position="1"/>
        <end position="28"/>
    </location>
</feature>
<feature type="chain" id="PRO_5046865552" description="Large, multifunctional secreted protein" evidence="1">
    <location>
        <begin position="29"/>
        <end position="518"/>
    </location>
</feature>
<dbReference type="PANTHER" id="PTHR33546:SF1">
    <property type="entry name" value="LARGE, MULTIFUNCTIONAL SECRETED PROTEIN"/>
    <property type="match status" value="1"/>
</dbReference>
<dbReference type="PANTHER" id="PTHR33546">
    <property type="entry name" value="LARGE, MULTIFUNCTIONAL SECRETED PROTEIN-RELATED"/>
    <property type="match status" value="1"/>
</dbReference>
<proteinExistence type="predicted"/>
<accession>A0ABU3SS59</accession>
<gene>
    <name evidence="2" type="ORF">RS130_01990</name>
</gene>
<dbReference type="Proteomes" id="UP001247805">
    <property type="component" value="Unassembled WGS sequence"/>
</dbReference>
<dbReference type="EMBL" id="JAWDIO010000002">
    <property type="protein sequence ID" value="MDU0352856.1"/>
    <property type="molecule type" value="Genomic_DNA"/>
</dbReference>
<dbReference type="RefSeq" id="WP_316024563.1">
    <property type="nucleotide sequence ID" value="NZ_JAWDIO010000002.1"/>
</dbReference>
<keyword evidence="1" id="KW-0732">Signal</keyword>
<sequence>MKNQIRKCAIQKYAVIVLTLLISQAANASANWQDYYKIERVNYPDTVDPQIGGLTIMKDGRVALAVYSGDIVIFDPEKDSWSTFASGLHTPLGLVQDSDNSFVVMQKPELTRIVDKDRNGLADSYQTIYDDFGMSGNYHEFAFGPAVDSKGNYYISLNVASNFAGIYEYIRGDYSPFCNPEDKMRQWHDRDKWIKGYRKQVTRMFSCVPYRGWVMKISADGQAEPFASGFRSPAGLHVDPQDKLWVTDNQGDWIGTSPLHQVNKGDFAGHPASLHWLKGWQKKHWDIKPEDLVDIRKPAAALFPQGELANSPTQPLATISRELFGLPEGELLIGDMNTAHLIRYLPDPSSQTAQGTLIPFIAGDDLGIGNFKLDFAPDGSLWIGKIHLGWAGDEGLLKITKTDKQMFFVEQVKQLPSGFEITFNSALGGQPSKVDITSHSYHYHPAYGSEKVDLTAIPVTQLSVSNNGKALRISIPELKKGQLYTIDLTGLTDKQGRPLMGDVLRYNLNELVKQSESN</sequence>